<dbReference type="InterPro" id="IPR003121">
    <property type="entry name" value="SWIB_MDM2_domain"/>
</dbReference>
<comment type="caution">
    <text evidence="4">The sequence shown here is derived from an EMBL/GenBank/DDBJ whole genome shotgun (WGS) entry which is preliminary data.</text>
</comment>
<feature type="compositionally biased region" description="Polar residues" evidence="1">
    <location>
        <begin position="289"/>
        <end position="301"/>
    </location>
</feature>
<evidence type="ECO:0000259" key="3">
    <source>
        <dbReference type="PROSITE" id="PS51998"/>
    </source>
</evidence>
<feature type="domain" description="DEK-C" evidence="3">
    <location>
        <begin position="7"/>
        <end position="62"/>
    </location>
</feature>
<evidence type="ECO:0000313" key="4">
    <source>
        <dbReference type="EMBL" id="KAH6594009.1"/>
    </source>
</evidence>
<name>A0ABQ8F8F1_9FUNG</name>
<dbReference type="Proteomes" id="UP001648503">
    <property type="component" value="Unassembled WGS sequence"/>
</dbReference>
<feature type="region of interest" description="Disordered" evidence="1">
    <location>
        <begin position="69"/>
        <end position="146"/>
    </location>
</feature>
<feature type="compositionally biased region" description="Low complexity" evidence="1">
    <location>
        <begin position="69"/>
        <end position="97"/>
    </location>
</feature>
<dbReference type="CDD" id="cd10567">
    <property type="entry name" value="SWIB-MDM2_like"/>
    <property type="match status" value="2"/>
</dbReference>
<dbReference type="EMBL" id="JAFCIX010000340">
    <property type="protein sequence ID" value="KAH6594009.1"/>
    <property type="molecule type" value="Genomic_DNA"/>
</dbReference>
<dbReference type="SMART" id="SM00151">
    <property type="entry name" value="SWIB"/>
    <property type="match status" value="2"/>
</dbReference>
<evidence type="ECO:0008006" key="6">
    <source>
        <dbReference type="Google" id="ProtNLM"/>
    </source>
</evidence>
<protein>
    <recommendedName>
        <fullName evidence="6">DM2 domain-containing protein</fullName>
    </recommendedName>
</protein>
<dbReference type="Gene3D" id="1.10.10.60">
    <property type="entry name" value="Homeodomain-like"/>
    <property type="match status" value="1"/>
</dbReference>
<dbReference type="PROSITE" id="PS51998">
    <property type="entry name" value="DEK_C"/>
    <property type="match status" value="1"/>
</dbReference>
<evidence type="ECO:0000313" key="5">
    <source>
        <dbReference type="Proteomes" id="UP001648503"/>
    </source>
</evidence>
<evidence type="ECO:0000259" key="2">
    <source>
        <dbReference type="PROSITE" id="PS51925"/>
    </source>
</evidence>
<feature type="compositionally biased region" description="Polar residues" evidence="1">
    <location>
        <begin position="260"/>
        <end position="269"/>
    </location>
</feature>
<sequence length="434" mass="47792">MAGTAPESPLDKYVPRLREILQEADLEIMSIRKLRQQVQTEFATDLGVHKESFQALVLSLIEETAETASNNNVSTKASNKASNKANNKANNKASNKAGIRNSQADTDKKAAVSSSKRPSPAETDGDTESASGGSQQKRLKRATISSKTVSDSIDDAMDAAPKEKKAKAQFLFEMSNELSLLLDKTDLLARSEVVKLIWAYIKANDLQDPSDKRFILCDEKLSAVMKVKRVGMFEMHKRLSVHLYPPRNPAKHSSDDRDANLSQDAQSDTPQSTKSASKPKPKKRAAMSESKQSAIDSNPFNRSHKLSDVMADLLGVDELSRPKIVKELWVYIKQHALQDPANKRIILCDAKMKRVFGVDRLDMFQMSKGIGSHLTKAPKPIKGEHKQEHSTDTDLAALTPLYSDPENVMDPDVDDKGAIAELLSQPGLLTQGST</sequence>
<dbReference type="Pfam" id="PF02201">
    <property type="entry name" value="SWIB"/>
    <property type="match status" value="2"/>
</dbReference>
<dbReference type="InterPro" id="IPR014876">
    <property type="entry name" value="DEK_C"/>
</dbReference>
<dbReference type="Gene3D" id="1.10.245.10">
    <property type="entry name" value="SWIB/MDM2 domain"/>
    <property type="match status" value="2"/>
</dbReference>
<dbReference type="SUPFAM" id="SSF109715">
    <property type="entry name" value="DEK C-terminal domain"/>
    <property type="match status" value="1"/>
</dbReference>
<accession>A0ABQ8F8F1</accession>
<dbReference type="InterPro" id="IPR019835">
    <property type="entry name" value="SWIB_domain"/>
</dbReference>
<evidence type="ECO:0000256" key="1">
    <source>
        <dbReference type="SAM" id="MobiDB-lite"/>
    </source>
</evidence>
<keyword evidence="5" id="KW-1185">Reference proteome</keyword>
<dbReference type="SUPFAM" id="SSF47592">
    <property type="entry name" value="SWIB/MDM2 domain"/>
    <property type="match status" value="2"/>
</dbReference>
<dbReference type="PANTHER" id="PTHR13844">
    <property type="entry name" value="SWI/SNF-RELATED MATRIX-ASSOCIATED ACTIN-DEPENDENT REGULATOR OF CHROMATIN SUBFAMILY D"/>
    <property type="match status" value="1"/>
</dbReference>
<dbReference type="PROSITE" id="PS51925">
    <property type="entry name" value="SWIB_MDM2"/>
    <property type="match status" value="2"/>
</dbReference>
<organism evidence="4 5">
    <name type="scientific">Batrachochytrium salamandrivorans</name>
    <dbReference type="NCBI Taxonomy" id="1357716"/>
    <lineage>
        <taxon>Eukaryota</taxon>
        <taxon>Fungi</taxon>
        <taxon>Fungi incertae sedis</taxon>
        <taxon>Chytridiomycota</taxon>
        <taxon>Chytridiomycota incertae sedis</taxon>
        <taxon>Chytridiomycetes</taxon>
        <taxon>Rhizophydiales</taxon>
        <taxon>Rhizophydiales incertae sedis</taxon>
        <taxon>Batrachochytrium</taxon>
    </lineage>
</organism>
<dbReference type="Pfam" id="PF08766">
    <property type="entry name" value="DEK_C"/>
    <property type="match status" value="1"/>
</dbReference>
<feature type="domain" description="DM2" evidence="2">
    <location>
        <begin position="299"/>
        <end position="376"/>
    </location>
</feature>
<proteinExistence type="predicted"/>
<reference evidence="4 5" key="1">
    <citation type="submission" date="2021-02" db="EMBL/GenBank/DDBJ databases">
        <title>Variation within the Batrachochytrium salamandrivorans European outbreak.</title>
        <authorList>
            <person name="Kelly M."/>
            <person name="Pasmans F."/>
            <person name="Shea T.P."/>
            <person name="Munoz J.F."/>
            <person name="Carranza S."/>
            <person name="Cuomo C.A."/>
            <person name="Martel A."/>
        </authorList>
    </citation>
    <scope>NUCLEOTIDE SEQUENCE [LARGE SCALE GENOMIC DNA]</scope>
    <source>
        <strain evidence="4 5">AMFP18/2</strain>
    </source>
</reference>
<gene>
    <name evidence="4" type="ORF">BASA50_006917</name>
</gene>
<feature type="domain" description="DM2" evidence="2">
    <location>
        <begin position="167"/>
        <end position="245"/>
    </location>
</feature>
<feature type="region of interest" description="Disordered" evidence="1">
    <location>
        <begin position="244"/>
        <end position="302"/>
    </location>
</feature>
<dbReference type="InterPro" id="IPR036885">
    <property type="entry name" value="SWIB_MDM2_dom_sf"/>
</dbReference>